<name>A0A370L1A3_9HYPH</name>
<keyword evidence="2" id="KW-1185">Reference proteome</keyword>
<dbReference type="AlphaFoldDB" id="A0A370L1A3"/>
<comment type="caution">
    <text evidence="1">The sequence shown here is derived from an EMBL/GenBank/DDBJ whole genome shotgun (WGS) entry which is preliminary data.</text>
</comment>
<dbReference type="EMBL" id="QQTP01000013">
    <property type="protein sequence ID" value="RDJ21294.1"/>
    <property type="molecule type" value="Genomic_DNA"/>
</dbReference>
<evidence type="ECO:0000313" key="2">
    <source>
        <dbReference type="Proteomes" id="UP000255207"/>
    </source>
</evidence>
<dbReference type="Proteomes" id="UP000255207">
    <property type="component" value="Unassembled WGS sequence"/>
</dbReference>
<reference evidence="2" key="1">
    <citation type="submission" date="2018-07" db="EMBL/GenBank/DDBJ databases">
        <authorList>
            <person name="Safronova V.I."/>
            <person name="Chirak E.R."/>
            <person name="Sazanova A.L."/>
        </authorList>
    </citation>
    <scope>NUCLEOTIDE SEQUENCE [LARGE SCALE GENOMIC DNA]</scope>
    <source>
        <strain evidence="2">RCAM04685</strain>
    </source>
</reference>
<sequence length="108" mass="11627">MSMSIQGSAPKPAAPMSYADAMTRGAAVTAKSPEASSAETDFLKFAKMTPAERLHAQMLAKLGLTEEEFEKMDPKARAEVADKILNEIKKTLEANGDKRPGMITDIKA</sequence>
<proteinExistence type="predicted"/>
<dbReference type="OrthoDB" id="8481382at2"/>
<protein>
    <submittedName>
        <fullName evidence="1">Uncharacterized protein</fullName>
    </submittedName>
</protein>
<accession>A0A370L1A3</accession>
<gene>
    <name evidence="1" type="ORF">DWE98_21480</name>
</gene>
<dbReference type="RefSeq" id="WP_114831355.1">
    <property type="nucleotide sequence ID" value="NZ_QQTO01000020.1"/>
</dbReference>
<organism evidence="1 2">
    <name type="scientific">Bosea caraganae</name>
    <dbReference type="NCBI Taxonomy" id="2763117"/>
    <lineage>
        <taxon>Bacteria</taxon>
        <taxon>Pseudomonadati</taxon>
        <taxon>Pseudomonadota</taxon>
        <taxon>Alphaproteobacteria</taxon>
        <taxon>Hyphomicrobiales</taxon>
        <taxon>Boseaceae</taxon>
        <taxon>Bosea</taxon>
    </lineage>
</organism>
<evidence type="ECO:0000313" key="1">
    <source>
        <dbReference type="EMBL" id="RDJ21294.1"/>
    </source>
</evidence>